<dbReference type="InterPro" id="IPR036047">
    <property type="entry name" value="F-box-like_dom_sf"/>
</dbReference>
<gene>
    <name evidence="3" type="ORF">CQW23_31960</name>
</gene>
<organism evidence="3 4">
    <name type="scientific">Capsicum baccatum</name>
    <name type="common">Peruvian pepper</name>
    <dbReference type="NCBI Taxonomy" id="33114"/>
    <lineage>
        <taxon>Eukaryota</taxon>
        <taxon>Viridiplantae</taxon>
        <taxon>Streptophyta</taxon>
        <taxon>Embryophyta</taxon>
        <taxon>Tracheophyta</taxon>
        <taxon>Spermatophyta</taxon>
        <taxon>Magnoliopsida</taxon>
        <taxon>eudicotyledons</taxon>
        <taxon>Gunneridae</taxon>
        <taxon>Pentapetalae</taxon>
        <taxon>asterids</taxon>
        <taxon>lamiids</taxon>
        <taxon>Solanales</taxon>
        <taxon>Solanaceae</taxon>
        <taxon>Solanoideae</taxon>
        <taxon>Capsiceae</taxon>
        <taxon>Capsicum</taxon>
    </lineage>
</organism>
<dbReference type="Proteomes" id="UP000224567">
    <property type="component" value="Unassembled WGS sequence"/>
</dbReference>
<dbReference type="InterPro" id="IPR050796">
    <property type="entry name" value="SCF_F-box_component"/>
</dbReference>
<keyword evidence="4" id="KW-1185">Reference proteome</keyword>
<feature type="domain" description="F-box associated beta-propeller type 3" evidence="2">
    <location>
        <begin position="230"/>
        <end position="304"/>
    </location>
</feature>
<protein>
    <submittedName>
        <fullName evidence="3">Uncharacterized protein</fullName>
    </submittedName>
</protein>
<dbReference type="Pfam" id="PF00646">
    <property type="entry name" value="F-box"/>
    <property type="match status" value="1"/>
</dbReference>
<comment type="caution">
    <text evidence="3">The sequence shown here is derived from an EMBL/GenBank/DDBJ whole genome shotgun (WGS) entry which is preliminary data.</text>
</comment>
<dbReference type="OrthoDB" id="687122at2759"/>
<reference evidence="3 4" key="1">
    <citation type="journal article" date="2017" name="Genome Biol.">
        <title>New reference genome sequences of hot pepper reveal the massive evolution of plant disease-resistance genes by retroduplication.</title>
        <authorList>
            <person name="Kim S."/>
            <person name="Park J."/>
            <person name="Yeom S.I."/>
            <person name="Kim Y.M."/>
            <person name="Seo E."/>
            <person name="Kim K.T."/>
            <person name="Kim M.S."/>
            <person name="Lee J.M."/>
            <person name="Cheong K."/>
            <person name="Shin H.S."/>
            <person name="Kim S.B."/>
            <person name="Han K."/>
            <person name="Lee J."/>
            <person name="Park M."/>
            <person name="Lee H.A."/>
            <person name="Lee H.Y."/>
            <person name="Lee Y."/>
            <person name="Oh S."/>
            <person name="Lee J.H."/>
            <person name="Choi E."/>
            <person name="Choi E."/>
            <person name="Lee S.E."/>
            <person name="Jeon J."/>
            <person name="Kim H."/>
            <person name="Choi G."/>
            <person name="Song H."/>
            <person name="Lee J."/>
            <person name="Lee S.C."/>
            <person name="Kwon J.K."/>
            <person name="Lee H.Y."/>
            <person name="Koo N."/>
            <person name="Hong Y."/>
            <person name="Kim R.W."/>
            <person name="Kang W.H."/>
            <person name="Huh J.H."/>
            <person name="Kang B.C."/>
            <person name="Yang T.J."/>
            <person name="Lee Y.H."/>
            <person name="Bennetzen J.L."/>
            <person name="Choi D."/>
        </authorList>
    </citation>
    <scope>NUCLEOTIDE SEQUENCE [LARGE SCALE GENOMIC DNA]</scope>
    <source>
        <strain evidence="4">cv. PBC81</strain>
    </source>
</reference>
<evidence type="ECO:0000313" key="3">
    <source>
        <dbReference type="EMBL" id="PHT28447.1"/>
    </source>
</evidence>
<dbReference type="STRING" id="33114.A0A2G2V667"/>
<sequence length="323" mass="37597">MSLVFNMNCINGVSALEGMLCVYSTHIRRGIHTFKLWILKDYDVKESWNRLFTIQGTDPYSIPKYKFSDGEVLLRCRDLECGSVFKASKESSRLWPQSVSEPIQDGFVYTERKRVMKHSEINKTDVDGTMEILSRLPVRSLLRFKCVSKFWMALISKPYFKLKYLNRAKNDQNSQRFLVSQWSSLYCSSLSSVQRVEEVPKLDCPSNAELWRCFLYCCYDSLALIGVYNYRDHTHQLWLWNPSTRESIVLPGPKFPPELFCTWGLGYDSVSDDYKILKIDLKSCSEILTFKSGSWRLTNKYPTHILPELFSTDSLVFVHGAFH</sequence>
<evidence type="ECO:0000313" key="4">
    <source>
        <dbReference type="Proteomes" id="UP000224567"/>
    </source>
</evidence>
<name>A0A2G2V667_CAPBA</name>
<dbReference type="AlphaFoldDB" id="A0A2G2V667"/>
<dbReference type="PANTHER" id="PTHR31672">
    <property type="entry name" value="BNACNNG10540D PROTEIN"/>
    <property type="match status" value="1"/>
</dbReference>
<dbReference type="InterPro" id="IPR013187">
    <property type="entry name" value="F-box-assoc_dom_typ3"/>
</dbReference>
<dbReference type="NCBIfam" id="TIGR01640">
    <property type="entry name" value="F_box_assoc_1"/>
    <property type="match status" value="1"/>
</dbReference>
<dbReference type="SUPFAM" id="SSF81383">
    <property type="entry name" value="F-box domain"/>
    <property type="match status" value="1"/>
</dbReference>
<dbReference type="InterPro" id="IPR017451">
    <property type="entry name" value="F-box-assoc_interact_dom"/>
</dbReference>
<dbReference type="Pfam" id="PF08268">
    <property type="entry name" value="FBA_3"/>
    <property type="match status" value="1"/>
</dbReference>
<dbReference type="InterPro" id="IPR001810">
    <property type="entry name" value="F-box_dom"/>
</dbReference>
<reference evidence="4" key="2">
    <citation type="journal article" date="2017" name="J. Anim. Genet.">
        <title>Multiple reference genome sequences of hot pepper reveal the massive evolution of plant disease resistance genes by retroduplication.</title>
        <authorList>
            <person name="Kim S."/>
            <person name="Park J."/>
            <person name="Yeom S.-I."/>
            <person name="Kim Y.-M."/>
            <person name="Seo E."/>
            <person name="Kim K.-T."/>
            <person name="Kim M.-S."/>
            <person name="Lee J.M."/>
            <person name="Cheong K."/>
            <person name="Shin H.-S."/>
            <person name="Kim S.-B."/>
            <person name="Han K."/>
            <person name="Lee J."/>
            <person name="Park M."/>
            <person name="Lee H.-A."/>
            <person name="Lee H.-Y."/>
            <person name="Lee Y."/>
            <person name="Oh S."/>
            <person name="Lee J.H."/>
            <person name="Choi E."/>
            <person name="Choi E."/>
            <person name="Lee S.E."/>
            <person name="Jeon J."/>
            <person name="Kim H."/>
            <person name="Choi G."/>
            <person name="Song H."/>
            <person name="Lee J."/>
            <person name="Lee S.-C."/>
            <person name="Kwon J.-K."/>
            <person name="Lee H.-Y."/>
            <person name="Koo N."/>
            <person name="Hong Y."/>
            <person name="Kim R.W."/>
            <person name="Kang W.-H."/>
            <person name="Huh J.H."/>
            <person name="Kang B.-C."/>
            <person name="Yang T.-J."/>
            <person name="Lee Y.-H."/>
            <person name="Bennetzen J.L."/>
            <person name="Choi D."/>
        </authorList>
    </citation>
    <scope>NUCLEOTIDE SEQUENCE [LARGE SCALE GENOMIC DNA]</scope>
    <source>
        <strain evidence="4">cv. PBC81</strain>
    </source>
</reference>
<proteinExistence type="predicted"/>
<dbReference type="PANTHER" id="PTHR31672:SF13">
    <property type="entry name" value="F-BOX PROTEIN CPR30-LIKE"/>
    <property type="match status" value="1"/>
</dbReference>
<accession>A0A2G2V667</accession>
<dbReference type="EMBL" id="MLFT02000219">
    <property type="protein sequence ID" value="PHT28447.1"/>
    <property type="molecule type" value="Genomic_DNA"/>
</dbReference>
<evidence type="ECO:0000259" key="2">
    <source>
        <dbReference type="Pfam" id="PF08268"/>
    </source>
</evidence>
<evidence type="ECO:0000259" key="1">
    <source>
        <dbReference type="Pfam" id="PF00646"/>
    </source>
</evidence>
<feature type="domain" description="F-box" evidence="1">
    <location>
        <begin position="130"/>
        <end position="162"/>
    </location>
</feature>